<comment type="caution">
    <text evidence="2">The sequence shown here is derived from an EMBL/GenBank/DDBJ whole genome shotgun (WGS) entry which is preliminary data.</text>
</comment>
<organism evidence="2 3">
    <name type="scientific">Paenibacillus amylolyticus</name>
    <dbReference type="NCBI Taxonomy" id="1451"/>
    <lineage>
        <taxon>Bacteria</taxon>
        <taxon>Bacillati</taxon>
        <taxon>Bacillota</taxon>
        <taxon>Bacilli</taxon>
        <taxon>Bacillales</taxon>
        <taxon>Paenibacillaceae</taxon>
        <taxon>Paenibacillus</taxon>
    </lineage>
</organism>
<evidence type="ECO:0000313" key="2">
    <source>
        <dbReference type="EMBL" id="GAS80127.1"/>
    </source>
</evidence>
<reference evidence="2 3" key="1">
    <citation type="journal article" date="2016" name="Genome Announc.">
        <title>Draft Genome Sequence of Paenibacillus amylolyticus Heshi-A3, Isolated from Fermented Rice Bran in a Japanese Fermented Seafood Dish.</title>
        <authorList>
            <person name="Akuzawa S."/>
            <person name="Nagaoka J."/>
            <person name="Kanekatsu M."/>
            <person name="Kubota E."/>
            <person name="Ohtake R."/>
            <person name="Suzuki T."/>
            <person name="Kanesaki Y."/>
        </authorList>
    </citation>
    <scope>NUCLEOTIDE SEQUENCE [LARGE SCALE GENOMIC DNA]</scope>
    <source>
        <strain evidence="2 3">Heshi-A3</strain>
    </source>
</reference>
<dbReference type="RefSeq" id="WP_201028100.1">
    <property type="nucleotide sequence ID" value="NZ_BCNV01000001.1"/>
</dbReference>
<proteinExistence type="predicted"/>
<feature type="compositionally biased region" description="Basic and acidic residues" evidence="1">
    <location>
        <begin position="1"/>
        <end position="12"/>
    </location>
</feature>
<gene>
    <name evidence="2" type="ORF">PAHA3_0191</name>
</gene>
<reference evidence="3" key="2">
    <citation type="submission" date="2016-01" db="EMBL/GenBank/DDBJ databases">
        <title>Draft Genome Sequence of Paenibacillus amylolyticus Heshi-A3 that Was Isolated from Fermented Rice Bran with Aging Salted Mackerel, Which Was Named Heshiko as Traditional Fermented Seafood in Japan.</title>
        <authorList>
            <person name="Akuzawa S."/>
            <person name="Nakagawa J."/>
            <person name="Kanekatsu T."/>
            <person name="Kubota E."/>
            <person name="Ohtake R."/>
            <person name="Suzuki T."/>
            <person name="Kanesaki Y."/>
        </authorList>
    </citation>
    <scope>NUCLEOTIDE SEQUENCE [LARGE SCALE GENOMIC DNA]</scope>
    <source>
        <strain evidence="3">Heshi-A3</strain>
    </source>
</reference>
<dbReference type="AlphaFoldDB" id="A0A100VHX0"/>
<evidence type="ECO:0000256" key="1">
    <source>
        <dbReference type="SAM" id="MobiDB-lite"/>
    </source>
</evidence>
<name>A0A100VHX0_PAEAM</name>
<sequence>MSNRRDEEEAHKHAFSPYPLADAESAEEFYTPATAVNWEAVTSEELPLDRESFMLDIDRMVNEGLGGGQVTEDNGHIGESTTDSMVRESHDDPEGEYE</sequence>
<feature type="region of interest" description="Disordered" evidence="1">
    <location>
        <begin position="64"/>
        <end position="98"/>
    </location>
</feature>
<accession>A0A100VHX0</accession>
<protein>
    <submittedName>
        <fullName evidence="2">Uncharacterized protein</fullName>
    </submittedName>
</protein>
<dbReference type="Proteomes" id="UP000069697">
    <property type="component" value="Unassembled WGS sequence"/>
</dbReference>
<dbReference type="EMBL" id="BCNV01000001">
    <property type="protein sequence ID" value="GAS80127.1"/>
    <property type="molecule type" value="Genomic_DNA"/>
</dbReference>
<evidence type="ECO:0000313" key="3">
    <source>
        <dbReference type="Proteomes" id="UP000069697"/>
    </source>
</evidence>
<feature type="region of interest" description="Disordered" evidence="1">
    <location>
        <begin position="1"/>
        <end position="22"/>
    </location>
</feature>